<proteinExistence type="inferred from homology"/>
<evidence type="ECO:0000313" key="9">
    <source>
        <dbReference type="Proteomes" id="UP000295722"/>
    </source>
</evidence>
<keyword evidence="4" id="KW-0904">Protein phosphatase</keyword>
<dbReference type="RefSeq" id="WP_133194273.1">
    <property type="nucleotide sequence ID" value="NZ_JBHUCW010000006.1"/>
</dbReference>
<name>A0A4R5MBX9_9BURK</name>
<comment type="caution">
    <text evidence="8">The sequence shown here is derived from an EMBL/GenBank/DDBJ whole genome shotgun (WGS) entry which is preliminary data.</text>
</comment>
<evidence type="ECO:0000256" key="1">
    <source>
        <dbReference type="ARBA" id="ARBA00011063"/>
    </source>
</evidence>
<reference evidence="8 9" key="1">
    <citation type="submission" date="2019-03" db="EMBL/GenBank/DDBJ databases">
        <title>Paraburkholderia sp. 4M-K11, isolated from subtropical forest soil.</title>
        <authorList>
            <person name="Gao Z.-H."/>
            <person name="Qiu L.-H."/>
        </authorList>
    </citation>
    <scope>NUCLEOTIDE SEQUENCE [LARGE SCALE GENOMIC DNA]</scope>
    <source>
        <strain evidence="8 9">4M-K11</strain>
    </source>
</reference>
<evidence type="ECO:0000259" key="7">
    <source>
        <dbReference type="SMART" id="SM00226"/>
    </source>
</evidence>
<evidence type="ECO:0000256" key="4">
    <source>
        <dbReference type="ARBA" id="ARBA00022912"/>
    </source>
</evidence>
<dbReference type="OrthoDB" id="9784339at2"/>
<dbReference type="GO" id="GO:0004725">
    <property type="term" value="F:protein tyrosine phosphatase activity"/>
    <property type="evidence" value="ECO:0007669"/>
    <property type="project" value="UniProtKB-EC"/>
</dbReference>
<evidence type="ECO:0000256" key="2">
    <source>
        <dbReference type="ARBA" id="ARBA00013064"/>
    </source>
</evidence>
<keyword evidence="3" id="KW-0378">Hydrolase</keyword>
<dbReference type="CDD" id="cd16343">
    <property type="entry name" value="LMWPTP"/>
    <property type="match status" value="1"/>
</dbReference>
<gene>
    <name evidence="8" type="ORF">EYW47_07620</name>
</gene>
<dbReference type="InterPro" id="IPR036196">
    <property type="entry name" value="Ptyr_pPase_sf"/>
</dbReference>
<dbReference type="EC" id="3.1.3.48" evidence="2"/>
<feature type="active site" description="Nucleophile" evidence="6">
    <location>
        <position position="9"/>
    </location>
</feature>
<protein>
    <recommendedName>
        <fullName evidence="2">protein-tyrosine-phosphatase</fullName>
        <ecNumber evidence="2">3.1.3.48</ecNumber>
    </recommendedName>
</protein>
<keyword evidence="9" id="KW-1185">Reference proteome</keyword>
<comment type="similarity">
    <text evidence="1">Belongs to the low molecular weight phosphotyrosine protein phosphatase family.</text>
</comment>
<feature type="domain" description="Phosphotyrosine protein phosphatase I" evidence="7">
    <location>
        <begin position="3"/>
        <end position="140"/>
    </location>
</feature>
<dbReference type="PRINTS" id="PR00719">
    <property type="entry name" value="LMWPTPASE"/>
</dbReference>
<feature type="active site" evidence="6">
    <location>
        <position position="15"/>
    </location>
</feature>
<dbReference type="SMART" id="SM00226">
    <property type="entry name" value="LMWPc"/>
    <property type="match status" value="1"/>
</dbReference>
<feature type="active site" description="Proton donor" evidence="6">
    <location>
        <position position="114"/>
    </location>
</feature>
<dbReference type="Pfam" id="PF01451">
    <property type="entry name" value="LMWPc"/>
    <property type="match status" value="1"/>
</dbReference>
<dbReference type="PANTHER" id="PTHR11717">
    <property type="entry name" value="LOW MOLECULAR WEIGHT PROTEIN TYROSINE PHOSPHATASE"/>
    <property type="match status" value="1"/>
</dbReference>
<dbReference type="EMBL" id="SMRP01000003">
    <property type="protein sequence ID" value="TDG24425.1"/>
    <property type="molecule type" value="Genomic_DNA"/>
</dbReference>
<dbReference type="AlphaFoldDB" id="A0A4R5MBX9"/>
<sequence length="146" mass="16057">MIDRVLVVCEGNICRSPLACAMLAQALPDIGFSSAGTHALVGEGADPLVLEMARERGVQLDEHVATAITDEQVRAADLILTMTKVQREQIEHAWPYSRGKVYRLSENDGVDVVDPYRRHRTAFELAFAQIEHGVAHWSDVLAGLAH</sequence>
<evidence type="ECO:0000256" key="6">
    <source>
        <dbReference type="PIRSR" id="PIRSR617867-1"/>
    </source>
</evidence>
<accession>A0A4R5MBX9</accession>
<dbReference type="InterPro" id="IPR017867">
    <property type="entry name" value="Tyr_phospatase_low_mol_wt"/>
</dbReference>
<organism evidence="8 9">
    <name type="scientific">Paraburkholderia silviterrae</name>
    <dbReference type="NCBI Taxonomy" id="2528715"/>
    <lineage>
        <taxon>Bacteria</taxon>
        <taxon>Pseudomonadati</taxon>
        <taxon>Pseudomonadota</taxon>
        <taxon>Betaproteobacteria</taxon>
        <taxon>Burkholderiales</taxon>
        <taxon>Burkholderiaceae</taxon>
        <taxon>Paraburkholderia</taxon>
    </lineage>
</organism>
<evidence type="ECO:0000313" key="8">
    <source>
        <dbReference type="EMBL" id="TDG24425.1"/>
    </source>
</evidence>
<dbReference type="SUPFAM" id="SSF52788">
    <property type="entry name" value="Phosphotyrosine protein phosphatases I"/>
    <property type="match status" value="1"/>
</dbReference>
<evidence type="ECO:0000256" key="3">
    <source>
        <dbReference type="ARBA" id="ARBA00022801"/>
    </source>
</evidence>
<dbReference type="Proteomes" id="UP000295722">
    <property type="component" value="Unassembled WGS sequence"/>
</dbReference>
<comment type="catalytic activity">
    <reaction evidence="5">
        <text>O-phospho-L-tyrosyl-[protein] + H2O = L-tyrosyl-[protein] + phosphate</text>
        <dbReference type="Rhea" id="RHEA:10684"/>
        <dbReference type="Rhea" id="RHEA-COMP:10136"/>
        <dbReference type="Rhea" id="RHEA-COMP:20101"/>
        <dbReference type="ChEBI" id="CHEBI:15377"/>
        <dbReference type="ChEBI" id="CHEBI:43474"/>
        <dbReference type="ChEBI" id="CHEBI:46858"/>
        <dbReference type="ChEBI" id="CHEBI:61978"/>
        <dbReference type="EC" id="3.1.3.48"/>
    </reaction>
</comment>
<evidence type="ECO:0000256" key="5">
    <source>
        <dbReference type="ARBA" id="ARBA00051722"/>
    </source>
</evidence>
<dbReference type="InterPro" id="IPR050438">
    <property type="entry name" value="LMW_PTPase"/>
</dbReference>
<dbReference type="Gene3D" id="3.40.50.2300">
    <property type="match status" value="1"/>
</dbReference>
<dbReference type="InterPro" id="IPR023485">
    <property type="entry name" value="Ptyr_pPase"/>
</dbReference>
<dbReference type="PANTHER" id="PTHR11717:SF31">
    <property type="entry name" value="LOW MOLECULAR WEIGHT PROTEIN-TYROSINE-PHOSPHATASE ETP-RELATED"/>
    <property type="match status" value="1"/>
</dbReference>